<dbReference type="InterPro" id="IPR036864">
    <property type="entry name" value="Zn2-C6_fun-type_DNA-bd_sf"/>
</dbReference>
<comment type="subcellular location">
    <subcellularLocation>
        <location evidence="1">Nucleus</location>
    </subcellularLocation>
</comment>
<dbReference type="GO" id="GO:0006351">
    <property type="term" value="P:DNA-templated transcription"/>
    <property type="evidence" value="ECO:0007669"/>
    <property type="project" value="InterPro"/>
</dbReference>
<accession>A0A9P4IER4</accession>
<keyword evidence="8" id="KW-0804">Transcription</keyword>
<keyword evidence="7" id="KW-0010">Activator</keyword>
<comment type="caution">
    <text evidence="12">The sequence shown here is derived from an EMBL/GenBank/DDBJ whole genome shotgun (WGS) entry which is preliminary data.</text>
</comment>
<keyword evidence="5" id="KW-0805">Transcription regulation</keyword>
<dbReference type="FunFam" id="4.10.240.10:FF:000005">
    <property type="entry name" value="Quinic acid utilization activator"/>
    <property type="match status" value="1"/>
</dbReference>
<keyword evidence="6" id="KW-0238">DNA-binding</keyword>
<dbReference type="Pfam" id="PF04082">
    <property type="entry name" value="Fungal_trans"/>
    <property type="match status" value="1"/>
</dbReference>
<dbReference type="CDD" id="cd00067">
    <property type="entry name" value="GAL4"/>
    <property type="match status" value="1"/>
</dbReference>
<evidence type="ECO:0000256" key="4">
    <source>
        <dbReference type="ARBA" id="ARBA00022911"/>
    </source>
</evidence>
<dbReference type="GO" id="GO:0003677">
    <property type="term" value="F:DNA binding"/>
    <property type="evidence" value="ECO:0007669"/>
    <property type="project" value="UniProtKB-KW"/>
</dbReference>
<evidence type="ECO:0000259" key="11">
    <source>
        <dbReference type="PROSITE" id="PS50048"/>
    </source>
</evidence>
<evidence type="ECO:0000256" key="6">
    <source>
        <dbReference type="ARBA" id="ARBA00023125"/>
    </source>
</evidence>
<keyword evidence="2" id="KW-0479">Metal-binding</keyword>
<dbReference type="SMART" id="SM00066">
    <property type="entry name" value="GAL4"/>
    <property type="match status" value="1"/>
</dbReference>
<dbReference type="Gene3D" id="4.10.240.10">
    <property type="entry name" value="Zn(2)-C6 fungal-type DNA-binding domain"/>
    <property type="match status" value="1"/>
</dbReference>
<feature type="region of interest" description="Disordered" evidence="10">
    <location>
        <begin position="133"/>
        <end position="170"/>
    </location>
</feature>
<evidence type="ECO:0000256" key="5">
    <source>
        <dbReference type="ARBA" id="ARBA00023015"/>
    </source>
</evidence>
<dbReference type="PANTHER" id="PTHR47655">
    <property type="entry name" value="QUINIC ACID UTILIZATION ACTIVATOR"/>
    <property type="match status" value="1"/>
</dbReference>
<keyword evidence="9" id="KW-0539">Nucleus</keyword>
<dbReference type="PROSITE" id="PS00463">
    <property type="entry name" value="ZN2_CY6_FUNGAL_1"/>
    <property type="match status" value="1"/>
</dbReference>
<keyword evidence="4" id="KW-0672">Quinate metabolism</keyword>
<dbReference type="Proteomes" id="UP000799772">
    <property type="component" value="Unassembled WGS sequence"/>
</dbReference>
<keyword evidence="13" id="KW-1185">Reference proteome</keyword>
<dbReference type="SMART" id="SM00906">
    <property type="entry name" value="Fungal_trans"/>
    <property type="match status" value="1"/>
</dbReference>
<dbReference type="GO" id="GO:0000981">
    <property type="term" value="F:DNA-binding transcription factor activity, RNA polymerase II-specific"/>
    <property type="evidence" value="ECO:0007669"/>
    <property type="project" value="InterPro"/>
</dbReference>
<dbReference type="PANTHER" id="PTHR47655:SF2">
    <property type="entry name" value="QUINIC ACID UTILIZATION ACTIVATOR"/>
    <property type="match status" value="1"/>
</dbReference>
<dbReference type="GO" id="GO:0008270">
    <property type="term" value="F:zinc ion binding"/>
    <property type="evidence" value="ECO:0007669"/>
    <property type="project" value="InterPro"/>
</dbReference>
<dbReference type="InterPro" id="IPR001138">
    <property type="entry name" value="Zn2Cys6_DnaBD"/>
</dbReference>
<evidence type="ECO:0000256" key="10">
    <source>
        <dbReference type="SAM" id="MobiDB-lite"/>
    </source>
</evidence>
<feature type="domain" description="Zn(2)-C6 fungal-type" evidence="11">
    <location>
        <begin position="27"/>
        <end position="57"/>
    </location>
</feature>
<dbReference type="CDD" id="cd12148">
    <property type="entry name" value="fungal_TF_MHR"/>
    <property type="match status" value="1"/>
</dbReference>
<evidence type="ECO:0000256" key="2">
    <source>
        <dbReference type="ARBA" id="ARBA00022723"/>
    </source>
</evidence>
<dbReference type="GO" id="GO:0045944">
    <property type="term" value="P:positive regulation of transcription by RNA polymerase II"/>
    <property type="evidence" value="ECO:0007669"/>
    <property type="project" value="TreeGrafter"/>
</dbReference>
<dbReference type="SUPFAM" id="SSF57701">
    <property type="entry name" value="Zn2/Cys6 DNA-binding domain"/>
    <property type="match status" value="1"/>
</dbReference>
<dbReference type="OrthoDB" id="3364175at2759"/>
<dbReference type="InterPro" id="IPR007219">
    <property type="entry name" value="XnlR_reg_dom"/>
</dbReference>
<keyword evidence="3" id="KW-0862">Zinc</keyword>
<proteinExistence type="predicted"/>
<evidence type="ECO:0000313" key="12">
    <source>
        <dbReference type="EMBL" id="KAF2097920.1"/>
    </source>
</evidence>
<gene>
    <name evidence="12" type="ORF">NA57DRAFT_76720</name>
</gene>
<evidence type="ECO:0000256" key="9">
    <source>
        <dbReference type="ARBA" id="ARBA00023242"/>
    </source>
</evidence>
<organism evidence="12 13">
    <name type="scientific">Rhizodiscina lignyota</name>
    <dbReference type="NCBI Taxonomy" id="1504668"/>
    <lineage>
        <taxon>Eukaryota</taxon>
        <taxon>Fungi</taxon>
        <taxon>Dikarya</taxon>
        <taxon>Ascomycota</taxon>
        <taxon>Pezizomycotina</taxon>
        <taxon>Dothideomycetes</taxon>
        <taxon>Pleosporomycetidae</taxon>
        <taxon>Aulographales</taxon>
        <taxon>Rhizodiscinaceae</taxon>
        <taxon>Rhizodiscina</taxon>
    </lineage>
</organism>
<dbReference type="InterPro" id="IPR052783">
    <property type="entry name" value="Metabolic/Drug-Res_Regulator"/>
</dbReference>
<feature type="compositionally biased region" description="Basic and acidic residues" evidence="10">
    <location>
        <begin position="1"/>
        <end position="10"/>
    </location>
</feature>
<dbReference type="PROSITE" id="PS50048">
    <property type="entry name" value="ZN2_CY6_FUNGAL_2"/>
    <property type="match status" value="1"/>
</dbReference>
<dbReference type="GO" id="GO:0005634">
    <property type="term" value="C:nucleus"/>
    <property type="evidence" value="ECO:0007669"/>
    <property type="project" value="UniProtKB-SubCell"/>
</dbReference>
<dbReference type="EMBL" id="ML978127">
    <property type="protein sequence ID" value="KAF2097920.1"/>
    <property type="molecule type" value="Genomic_DNA"/>
</dbReference>
<feature type="compositionally biased region" description="Basic and acidic residues" evidence="10">
    <location>
        <begin position="133"/>
        <end position="147"/>
    </location>
</feature>
<evidence type="ECO:0000256" key="8">
    <source>
        <dbReference type="ARBA" id="ARBA00023163"/>
    </source>
</evidence>
<reference evidence="12" key="1">
    <citation type="journal article" date="2020" name="Stud. Mycol.">
        <title>101 Dothideomycetes genomes: a test case for predicting lifestyles and emergence of pathogens.</title>
        <authorList>
            <person name="Haridas S."/>
            <person name="Albert R."/>
            <person name="Binder M."/>
            <person name="Bloem J."/>
            <person name="Labutti K."/>
            <person name="Salamov A."/>
            <person name="Andreopoulos B."/>
            <person name="Baker S."/>
            <person name="Barry K."/>
            <person name="Bills G."/>
            <person name="Bluhm B."/>
            <person name="Cannon C."/>
            <person name="Castanera R."/>
            <person name="Culley D."/>
            <person name="Daum C."/>
            <person name="Ezra D."/>
            <person name="Gonzalez J."/>
            <person name="Henrissat B."/>
            <person name="Kuo A."/>
            <person name="Liang C."/>
            <person name="Lipzen A."/>
            <person name="Lutzoni F."/>
            <person name="Magnuson J."/>
            <person name="Mondo S."/>
            <person name="Nolan M."/>
            <person name="Ohm R."/>
            <person name="Pangilinan J."/>
            <person name="Park H.-J."/>
            <person name="Ramirez L."/>
            <person name="Alfaro M."/>
            <person name="Sun H."/>
            <person name="Tritt A."/>
            <person name="Yoshinaga Y."/>
            <person name="Zwiers L.-H."/>
            <person name="Turgeon B."/>
            <person name="Goodwin S."/>
            <person name="Spatafora J."/>
            <person name="Crous P."/>
            <person name="Grigoriev I."/>
        </authorList>
    </citation>
    <scope>NUCLEOTIDE SEQUENCE</scope>
    <source>
        <strain evidence="12">CBS 133067</strain>
    </source>
</reference>
<evidence type="ECO:0000256" key="1">
    <source>
        <dbReference type="ARBA" id="ARBA00004123"/>
    </source>
</evidence>
<evidence type="ECO:0000256" key="7">
    <source>
        <dbReference type="ARBA" id="ARBA00023159"/>
    </source>
</evidence>
<dbReference type="Pfam" id="PF00172">
    <property type="entry name" value="Zn_clus"/>
    <property type="match status" value="1"/>
</dbReference>
<feature type="region of interest" description="Disordered" evidence="10">
    <location>
        <begin position="1"/>
        <end position="23"/>
    </location>
</feature>
<sequence>MVEKRKHADGSGEPPAPVAKRQRVSRACDQCRAAREKCDGIQPMCFTCASSNRACSYTTPPKKRGIQPGYIRTLELTLAWVLENTTGAENKLRAALAQESVASVLSGKDTDGSHKLHKTWRRNSAFKELERLLGKSEHASTPERESPDEPTSNVDPGSANPGISPPASDGSFTANLPPHLWRLLDVYYAYTHTWFPILQKHDMLKLAYAYGDGGLRLTPGVEPEHAELWALLAVASVQDDAVASVHDDVVASVSISDRTSKRIYDTARRLIPDERGKLSISHVKALLLLTLINIGSEYWTGAWLLLGQAINVAVDLGLQNPIPSQLDYDRRKHVILACFLLESLISSHLDRAPRLASLDVASLGPVEEEGLEEWHPWTPCDGFGEHRATARDSTASLSRTPSHSLSIFNQLLVLSNSVRGPSTTLTVNLPSHLRLTDSRESTPQLLYLHVAHACITGASDRAQQLFAAFAQQFGIVAMPPISHLYASLLGKQGIPSVSNLGILNKLLFNLAKVWGATADATDPIQEEPETVSPNIQTNFITVPNVTESSPLYTNAISMDRRAPTVVNLAQQRSSLQVPKADEGQSFQRYNSHSSVDLDALFDELASLDGTDNADNQPLFMQNLGLAPNVDLNDVLASDFGFDPLLSTYMSGAPIASNRSRNYPNG</sequence>
<name>A0A9P4IER4_9PEZI</name>
<protein>
    <recommendedName>
        <fullName evidence="11">Zn(2)-C6 fungal-type domain-containing protein</fullName>
    </recommendedName>
</protein>
<evidence type="ECO:0000313" key="13">
    <source>
        <dbReference type="Proteomes" id="UP000799772"/>
    </source>
</evidence>
<evidence type="ECO:0000256" key="3">
    <source>
        <dbReference type="ARBA" id="ARBA00022833"/>
    </source>
</evidence>
<dbReference type="AlphaFoldDB" id="A0A9P4IER4"/>